<dbReference type="AlphaFoldDB" id="A0AAW0NW38"/>
<evidence type="ECO:0000256" key="7">
    <source>
        <dbReference type="SAM" id="MobiDB-lite"/>
    </source>
</evidence>
<dbReference type="InterPro" id="IPR036849">
    <property type="entry name" value="Enolase-like_C_sf"/>
</dbReference>
<dbReference type="InterPro" id="IPR020810">
    <property type="entry name" value="Enolase_C"/>
</dbReference>
<organism evidence="9 10">
    <name type="scientific">Mugilogobius chulae</name>
    <name type="common">yellowstripe goby</name>
    <dbReference type="NCBI Taxonomy" id="88201"/>
    <lineage>
        <taxon>Eukaryota</taxon>
        <taxon>Metazoa</taxon>
        <taxon>Chordata</taxon>
        <taxon>Craniata</taxon>
        <taxon>Vertebrata</taxon>
        <taxon>Euteleostomi</taxon>
        <taxon>Actinopterygii</taxon>
        <taxon>Neopterygii</taxon>
        <taxon>Teleostei</taxon>
        <taxon>Neoteleostei</taxon>
        <taxon>Acanthomorphata</taxon>
        <taxon>Gobiaria</taxon>
        <taxon>Gobiiformes</taxon>
        <taxon>Gobioidei</taxon>
        <taxon>Gobiidae</taxon>
        <taxon>Gobionellinae</taxon>
        <taxon>Mugilogobius</taxon>
    </lineage>
</organism>
<protein>
    <recommendedName>
        <fullName evidence="3">phosphopyruvate hydratase</fullName>
        <ecNumber evidence="3">4.2.1.11</ecNumber>
    </recommendedName>
    <alternativeName>
        <fullName evidence="6">2-phospho-D-glycerate hydro-lyase</fullName>
    </alternativeName>
</protein>
<dbReference type="PANTHER" id="PTHR11902">
    <property type="entry name" value="ENOLASE"/>
    <property type="match status" value="1"/>
</dbReference>
<evidence type="ECO:0000256" key="5">
    <source>
        <dbReference type="ARBA" id="ARBA00023239"/>
    </source>
</evidence>
<dbReference type="InterPro" id="IPR000941">
    <property type="entry name" value="Enolase"/>
</dbReference>
<evidence type="ECO:0000259" key="8">
    <source>
        <dbReference type="SMART" id="SM01192"/>
    </source>
</evidence>
<dbReference type="GO" id="GO:0006096">
    <property type="term" value="P:glycolytic process"/>
    <property type="evidence" value="ECO:0007669"/>
    <property type="project" value="UniProtKB-KW"/>
</dbReference>
<dbReference type="SMART" id="SM01192">
    <property type="entry name" value="Enolase_C"/>
    <property type="match status" value="1"/>
</dbReference>
<dbReference type="GO" id="GO:0004634">
    <property type="term" value="F:phosphopyruvate hydratase activity"/>
    <property type="evidence" value="ECO:0007669"/>
    <property type="project" value="UniProtKB-EC"/>
</dbReference>
<dbReference type="SUPFAM" id="SSF51604">
    <property type="entry name" value="Enolase C-terminal domain-like"/>
    <property type="match status" value="1"/>
</dbReference>
<dbReference type="PANTHER" id="PTHR11902:SF30">
    <property type="entry name" value="ENOLASE 4"/>
    <property type="match status" value="1"/>
</dbReference>
<evidence type="ECO:0000256" key="1">
    <source>
        <dbReference type="ARBA" id="ARBA00005031"/>
    </source>
</evidence>
<dbReference type="Gene3D" id="3.20.20.120">
    <property type="entry name" value="Enolase-like C-terminal domain"/>
    <property type="match status" value="1"/>
</dbReference>
<feature type="domain" description="Enolase C-terminal TIM barrel" evidence="8">
    <location>
        <begin position="209"/>
        <end position="438"/>
    </location>
</feature>
<evidence type="ECO:0000256" key="6">
    <source>
        <dbReference type="ARBA" id="ARBA00031125"/>
    </source>
</evidence>
<gene>
    <name evidence="9" type="ORF">WMY93_018428</name>
</gene>
<sequence>MSLFPAQSPVCKDPDDLAELRQAAAEFYRQNRVPEQLERVLNELFTRDRATSAATCSSPPPRSPLTSGLRDSDSDSDLREQVSNALQWIQEVNQQLQELKPDEQSRVTGSSEVLHTLTHSYCCSAPWEQERYCTHSHTPTAAAPPGNKKGKKGSALKLVPPPEAPEVFLSGGLAVGVVSLSVARAGARSRGVALYEHVAQLKRHSSPPQMSLPSVLVSLLSCGKSSPGKLHLFEEILLILKPGQRVKQVLSVAQELQKEIQRILSSRTKATSLSALLSDCGAPCLFAEKPEQPLELVSEACSNLELGLGSEVFLGLSCAAPGLFDCSKGKYEVCSGLLKSPDEMVDLLVTLVTKNPGVVVLIDPLRREDREQWERLSSSLSDSCSLLSDLTYRAQAPPPPGVRGHVLKHAHHVTVSDLVRASVEQPGCVLLGPAHSEPASDSALPDLVSDSAVKKHLNKRV</sequence>
<feature type="compositionally biased region" description="Basic and acidic residues" evidence="7">
    <location>
        <begin position="70"/>
        <end position="80"/>
    </location>
</feature>
<dbReference type="GO" id="GO:0000015">
    <property type="term" value="C:phosphopyruvate hydratase complex"/>
    <property type="evidence" value="ECO:0007669"/>
    <property type="project" value="InterPro"/>
</dbReference>
<name>A0AAW0NW38_9GOBI</name>
<dbReference type="Pfam" id="PF00113">
    <property type="entry name" value="Enolase_C"/>
    <property type="match status" value="1"/>
</dbReference>
<evidence type="ECO:0000256" key="2">
    <source>
        <dbReference type="ARBA" id="ARBA00009604"/>
    </source>
</evidence>
<comment type="pathway">
    <text evidence="1">Carbohydrate degradation; glycolysis; pyruvate from D-glyceraldehyde 3-phosphate: step 4/5.</text>
</comment>
<evidence type="ECO:0000256" key="4">
    <source>
        <dbReference type="ARBA" id="ARBA00023152"/>
    </source>
</evidence>
<evidence type="ECO:0000313" key="10">
    <source>
        <dbReference type="Proteomes" id="UP001460270"/>
    </source>
</evidence>
<dbReference type="Proteomes" id="UP001460270">
    <property type="component" value="Unassembled WGS sequence"/>
</dbReference>
<accession>A0AAW0NW38</accession>
<feature type="region of interest" description="Disordered" evidence="7">
    <location>
        <begin position="50"/>
        <end position="80"/>
    </location>
</feature>
<dbReference type="SUPFAM" id="SSF54826">
    <property type="entry name" value="Enolase N-terminal domain-like"/>
    <property type="match status" value="1"/>
</dbReference>
<dbReference type="EMBL" id="JBBPFD010000013">
    <property type="protein sequence ID" value="KAK7901659.1"/>
    <property type="molecule type" value="Genomic_DNA"/>
</dbReference>
<keyword evidence="4" id="KW-0324">Glycolysis</keyword>
<dbReference type="GO" id="GO:0000287">
    <property type="term" value="F:magnesium ion binding"/>
    <property type="evidence" value="ECO:0007669"/>
    <property type="project" value="InterPro"/>
</dbReference>
<comment type="caution">
    <text evidence="9">The sequence shown here is derived from an EMBL/GenBank/DDBJ whole genome shotgun (WGS) entry which is preliminary data.</text>
</comment>
<keyword evidence="5" id="KW-0456">Lyase</keyword>
<reference evidence="10" key="1">
    <citation type="submission" date="2024-04" db="EMBL/GenBank/DDBJ databases">
        <title>Salinicola lusitanus LLJ914,a marine bacterium isolated from the Okinawa Trough.</title>
        <authorList>
            <person name="Li J."/>
        </authorList>
    </citation>
    <scope>NUCLEOTIDE SEQUENCE [LARGE SCALE GENOMIC DNA]</scope>
</reference>
<dbReference type="InterPro" id="IPR029017">
    <property type="entry name" value="Enolase-like_N"/>
</dbReference>
<evidence type="ECO:0000313" key="9">
    <source>
        <dbReference type="EMBL" id="KAK7901659.1"/>
    </source>
</evidence>
<keyword evidence="10" id="KW-1185">Reference proteome</keyword>
<proteinExistence type="inferred from homology"/>
<comment type="similarity">
    <text evidence="2">Belongs to the enolase family.</text>
</comment>
<dbReference type="EC" id="4.2.1.11" evidence="3"/>
<evidence type="ECO:0000256" key="3">
    <source>
        <dbReference type="ARBA" id="ARBA00012058"/>
    </source>
</evidence>